<keyword evidence="18" id="KW-1185">Reference proteome</keyword>
<dbReference type="AlphaFoldDB" id="D9QGR5"/>
<dbReference type="Pfam" id="PF02852">
    <property type="entry name" value="Pyr_redox_dim"/>
    <property type="match status" value="1"/>
</dbReference>
<dbReference type="GO" id="GO:0050660">
    <property type="term" value="F:flavin adenine dinucleotide binding"/>
    <property type="evidence" value="ECO:0007669"/>
    <property type="project" value="InterPro"/>
</dbReference>
<dbReference type="PROSITE" id="PS00076">
    <property type="entry name" value="PYRIDINE_REDOX_1"/>
    <property type="match status" value="1"/>
</dbReference>
<keyword evidence="11" id="KW-0520">NAD</keyword>
<evidence type="ECO:0000256" key="8">
    <source>
        <dbReference type="ARBA" id="ARBA00023284"/>
    </source>
</evidence>
<evidence type="ECO:0000256" key="14">
    <source>
        <dbReference type="RuleBase" id="RU365040"/>
    </source>
</evidence>
<keyword evidence="6 13" id="KW-0560">Oxidoreductase</keyword>
<evidence type="ECO:0000256" key="2">
    <source>
        <dbReference type="ARBA" id="ARBA00011738"/>
    </source>
</evidence>
<dbReference type="NCBIfam" id="NF004776">
    <property type="entry name" value="PRK06116.1"/>
    <property type="match status" value="1"/>
</dbReference>
<comment type="subunit">
    <text evidence="2">Homodimer.</text>
</comment>
<evidence type="ECO:0000256" key="3">
    <source>
        <dbReference type="ARBA" id="ARBA00022630"/>
    </source>
</evidence>
<comment type="function">
    <text evidence="14">Catalyzes the reduction of glutathione disulfide (GSSG) to reduced glutathione (GSH).</text>
</comment>
<evidence type="ECO:0000256" key="7">
    <source>
        <dbReference type="ARBA" id="ARBA00023157"/>
    </source>
</evidence>
<dbReference type="SUPFAM" id="SSF55424">
    <property type="entry name" value="FAD/NAD-linked reductases, dimerisation (C-terminal) domain"/>
    <property type="match status" value="1"/>
</dbReference>
<keyword evidence="7" id="KW-1015">Disulfide bond</keyword>
<dbReference type="GO" id="GO:0050661">
    <property type="term" value="F:NADP binding"/>
    <property type="evidence" value="ECO:0007669"/>
    <property type="project" value="InterPro"/>
</dbReference>
<dbReference type="BioCyc" id="BSUB633149:G1GM8-1559-MONOMER"/>
<evidence type="ECO:0000313" key="17">
    <source>
        <dbReference type="EMBL" id="ADL00881.1"/>
    </source>
</evidence>
<dbReference type="GO" id="GO:0006749">
    <property type="term" value="P:glutathione metabolic process"/>
    <property type="evidence" value="ECO:0007669"/>
    <property type="project" value="InterPro"/>
</dbReference>
<dbReference type="RefSeq" id="WP_013268983.1">
    <property type="nucleotide sequence ID" value="NC_014375.1"/>
</dbReference>
<dbReference type="InterPro" id="IPR036188">
    <property type="entry name" value="FAD/NAD-bd_sf"/>
</dbReference>
<dbReference type="InterPro" id="IPR006324">
    <property type="entry name" value="GSHR"/>
</dbReference>
<evidence type="ECO:0000256" key="6">
    <source>
        <dbReference type="ARBA" id="ARBA00023002"/>
    </source>
</evidence>
<evidence type="ECO:0000256" key="13">
    <source>
        <dbReference type="RuleBase" id="RU003691"/>
    </source>
</evidence>
<dbReference type="InParanoid" id="D9QGR5"/>
<dbReference type="Proteomes" id="UP000002696">
    <property type="component" value="Chromosome"/>
</dbReference>
<dbReference type="PANTHER" id="PTHR42737">
    <property type="entry name" value="GLUTATHIONE REDUCTASE"/>
    <property type="match status" value="1"/>
</dbReference>
<gene>
    <name evidence="17" type="ordered locus">Bresu_1570</name>
</gene>
<dbReference type="EC" id="1.8.1.7" evidence="14"/>
<dbReference type="SUPFAM" id="SSF51905">
    <property type="entry name" value="FAD/NAD(P)-binding domain"/>
    <property type="match status" value="1"/>
</dbReference>
<dbReference type="NCBIfam" id="TIGR01424">
    <property type="entry name" value="gluta_reduc_2"/>
    <property type="match status" value="1"/>
</dbReference>
<dbReference type="GO" id="GO:0004362">
    <property type="term" value="F:glutathione-disulfide reductase (NADPH) activity"/>
    <property type="evidence" value="ECO:0007669"/>
    <property type="project" value="UniProtKB-EC"/>
</dbReference>
<comment type="cofactor">
    <cofactor evidence="11">
        <name>FAD</name>
        <dbReference type="ChEBI" id="CHEBI:57692"/>
    </cofactor>
    <text evidence="11">Binds 1 FAD per subunit.</text>
</comment>
<sequence>MADYDYDLFVIGAGSGGVRAARLTALGGKKVAIAEEHRVGGTCVIRGCVPKKFMVMASDFAHQFHTAEGYGWTVEASFDWPKFIETKDVEIARLSGIYAANLGKAGVELIHGRAVLTDAHTVVIAGKGEDGGDLTVTAERILIATGGRPWMPEELPGIEHAITSEEAFHLPELPKRILIAGGGYIAVEFAGIFAGLGVETTLIYRGPNILRGFDDDVRAHLAGEIEKRGIKVVLGCQHKEIRKTDSGLVNVLENGMELETDVVMFATGRVPHVKSLGLETAGVALNDKGAIQVDTLSKTTADNIWAIGDVTDRMNLTPVAIREAVAFHETVYKGNPQHFDYEAVATAVFSQPPVGTVGLSESEARRTCSGAVDIYSTKFRPMKYAFTGSDERVLMKLVVDASNDRVVGVHIVGPEAPEMIQLAAIAVKAGLTKAQWDATCAVHPTMAEELVTLKVKQNQETSAG</sequence>
<keyword evidence="11" id="KW-0547">Nucleotide-binding</keyword>
<dbReference type="Pfam" id="PF07992">
    <property type="entry name" value="Pyr_redox_2"/>
    <property type="match status" value="1"/>
</dbReference>
<dbReference type="PRINTS" id="PR00368">
    <property type="entry name" value="FADPNR"/>
</dbReference>
<evidence type="ECO:0000256" key="1">
    <source>
        <dbReference type="ARBA" id="ARBA00007532"/>
    </source>
</evidence>
<comment type="similarity">
    <text evidence="1 13">Belongs to the class-I pyridine nucleotide-disulfide oxidoreductase family.</text>
</comment>
<evidence type="ECO:0000256" key="5">
    <source>
        <dbReference type="ARBA" id="ARBA00022857"/>
    </source>
</evidence>
<dbReference type="InterPro" id="IPR046952">
    <property type="entry name" value="GSHR/TRXR-like"/>
</dbReference>
<comment type="catalytic activity">
    <reaction evidence="9 14">
        <text>2 glutathione + NADP(+) = glutathione disulfide + NADPH + H(+)</text>
        <dbReference type="Rhea" id="RHEA:11740"/>
        <dbReference type="ChEBI" id="CHEBI:15378"/>
        <dbReference type="ChEBI" id="CHEBI:57783"/>
        <dbReference type="ChEBI" id="CHEBI:57925"/>
        <dbReference type="ChEBI" id="CHEBI:58297"/>
        <dbReference type="ChEBI" id="CHEBI:58349"/>
        <dbReference type="EC" id="1.8.1.7"/>
    </reaction>
</comment>
<evidence type="ECO:0000256" key="4">
    <source>
        <dbReference type="ARBA" id="ARBA00022827"/>
    </source>
</evidence>
<reference evidence="18" key="1">
    <citation type="journal article" date="2011" name="J. Bacteriol.">
        <title>Genome sequences of eight morphologically diverse alphaproteobacteria.</title>
        <authorList>
            <consortium name="US DOE Joint Genome Institute"/>
            <person name="Brown P.J."/>
            <person name="Kysela D.T."/>
            <person name="Buechlein A."/>
            <person name="Hemmerich C."/>
            <person name="Brun Y.V."/>
        </authorList>
    </citation>
    <scope>NUCLEOTIDE SEQUENCE [LARGE SCALE GENOMIC DNA]</scope>
    <source>
        <strain evidence="18">ATCC 15264 / DSM 4735 / LMG 14903 / NBRC 16000 / CB 81</strain>
    </source>
</reference>
<feature type="binding site" evidence="11">
    <location>
        <position position="309"/>
    </location>
    <ligand>
        <name>FAD</name>
        <dbReference type="ChEBI" id="CHEBI:57692"/>
    </ligand>
</feature>
<evidence type="ECO:0000256" key="10">
    <source>
        <dbReference type="PIRSR" id="PIRSR000350-2"/>
    </source>
</evidence>
<proteinExistence type="inferred from homology"/>
<keyword evidence="8 13" id="KW-0676">Redox-active center</keyword>
<dbReference type="HOGENOM" id="CLU_016755_2_1_5"/>
<dbReference type="InterPro" id="IPR016156">
    <property type="entry name" value="FAD/NAD-linked_Rdtase_dimer_sf"/>
</dbReference>
<dbReference type="Gene3D" id="3.30.390.30">
    <property type="match status" value="1"/>
</dbReference>
<dbReference type="InterPro" id="IPR004099">
    <property type="entry name" value="Pyr_nucl-diS_OxRdtase_dimer"/>
</dbReference>
<organism evidence="17 18">
    <name type="scientific">Brevundimonas subvibrioides (strain ATCC 15264 / DSM 4735 / LMG 14903 / NBRC 16000 / CB 81)</name>
    <name type="common">Caulobacter subvibrioides</name>
    <dbReference type="NCBI Taxonomy" id="633149"/>
    <lineage>
        <taxon>Bacteria</taxon>
        <taxon>Pseudomonadati</taxon>
        <taxon>Pseudomonadota</taxon>
        <taxon>Alphaproteobacteria</taxon>
        <taxon>Caulobacterales</taxon>
        <taxon>Caulobacteraceae</taxon>
        <taxon>Brevundimonas</taxon>
    </lineage>
</organism>
<keyword evidence="4 11" id="KW-0274">FAD</keyword>
<evidence type="ECO:0000259" key="15">
    <source>
        <dbReference type="Pfam" id="PF02852"/>
    </source>
</evidence>
<keyword evidence="3 13" id="KW-0285">Flavoprotein</keyword>
<evidence type="ECO:0000256" key="11">
    <source>
        <dbReference type="PIRSR" id="PIRSR000350-3"/>
    </source>
</evidence>
<feature type="binding site" evidence="11">
    <location>
        <position position="268"/>
    </location>
    <ligand>
        <name>NAD(+)</name>
        <dbReference type="ChEBI" id="CHEBI:57540"/>
    </ligand>
</feature>
<evidence type="ECO:0000313" key="18">
    <source>
        <dbReference type="Proteomes" id="UP000002696"/>
    </source>
</evidence>
<dbReference type="OrthoDB" id="7592487at2"/>
<dbReference type="InterPro" id="IPR012999">
    <property type="entry name" value="Pyr_OxRdtase_I_AS"/>
</dbReference>
<dbReference type="Gene3D" id="3.50.50.60">
    <property type="entry name" value="FAD/NAD(P)-binding domain"/>
    <property type="match status" value="2"/>
</dbReference>
<dbReference type="PRINTS" id="PR00411">
    <property type="entry name" value="PNDRDTASEI"/>
</dbReference>
<feature type="active site" description="Proton acceptor" evidence="10">
    <location>
        <position position="443"/>
    </location>
</feature>
<feature type="disulfide bond" description="Redox-active" evidence="12">
    <location>
        <begin position="43"/>
        <end position="48"/>
    </location>
</feature>
<dbReference type="EMBL" id="CP002102">
    <property type="protein sequence ID" value="ADL00881.1"/>
    <property type="molecule type" value="Genomic_DNA"/>
</dbReference>
<dbReference type="KEGG" id="bsb:Bresu_1570"/>
<dbReference type="PANTHER" id="PTHR42737:SF2">
    <property type="entry name" value="GLUTATHIONE REDUCTASE"/>
    <property type="match status" value="1"/>
</dbReference>
<dbReference type="STRING" id="633149.Bresu_1570"/>
<dbReference type="FunFam" id="3.50.50.60:FF:000051">
    <property type="entry name" value="Glutathione reductase"/>
    <property type="match status" value="1"/>
</dbReference>
<feature type="domain" description="Pyridine nucleotide-disulphide oxidoreductase dimerisation" evidence="15">
    <location>
        <begin position="344"/>
        <end position="452"/>
    </location>
</feature>
<dbReference type="InterPro" id="IPR001100">
    <property type="entry name" value="Pyr_nuc-diS_OxRdtase"/>
</dbReference>
<dbReference type="FunCoup" id="D9QGR5">
    <property type="interactions" value="445"/>
</dbReference>
<accession>D9QGR5</accession>
<dbReference type="GO" id="GO:0045454">
    <property type="term" value="P:cell redox homeostasis"/>
    <property type="evidence" value="ECO:0007669"/>
    <property type="project" value="InterPro"/>
</dbReference>
<evidence type="ECO:0000256" key="9">
    <source>
        <dbReference type="ARBA" id="ARBA00049142"/>
    </source>
</evidence>
<feature type="binding site" evidence="11">
    <location>
        <position position="52"/>
    </location>
    <ligand>
        <name>FAD</name>
        <dbReference type="ChEBI" id="CHEBI:57692"/>
    </ligand>
</feature>
<protein>
    <recommendedName>
        <fullName evidence="14">Glutathione reductase</fullName>
        <shortName evidence="14">GRase</shortName>
        <ecNumber evidence="14">1.8.1.7</ecNumber>
    </recommendedName>
</protein>
<evidence type="ECO:0000259" key="16">
    <source>
        <dbReference type="Pfam" id="PF07992"/>
    </source>
</evidence>
<dbReference type="eggNOG" id="COG1249">
    <property type="taxonomic scope" value="Bacteria"/>
</dbReference>
<evidence type="ECO:0000256" key="12">
    <source>
        <dbReference type="PIRSR" id="PIRSR000350-4"/>
    </source>
</evidence>
<feature type="domain" description="FAD/NAD(P)-binding" evidence="16">
    <location>
        <begin position="6"/>
        <end position="324"/>
    </location>
</feature>
<dbReference type="PIRSF" id="PIRSF000350">
    <property type="entry name" value="Mercury_reductase_MerA"/>
    <property type="match status" value="1"/>
</dbReference>
<dbReference type="GO" id="GO:0034599">
    <property type="term" value="P:cellular response to oxidative stress"/>
    <property type="evidence" value="ECO:0007669"/>
    <property type="project" value="TreeGrafter"/>
</dbReference>
<keyword evidence="5 14" id="KW-0521">NADP</keyword>
<name>D9QGR5_BRESC</name>
<dbReference type="InterPro" id="IPR023753">
    <property type="entry name" value="FAD/NAD-binding_dom"/>
</dbReference>
<feature type="binding site" evidence="11">
    <location>
        <begin position="181"/>
        <end position="188"/>
    </location>
    <ligand>
        <name>NAD(+)</name>
        <dbReference type="ChEBI" id="CHEBI:57540"/>
    </ligand>
</feature>
<dbReference type="GO" id="GO:0005829">
    <property type="term" value="C:cytosol"/>
    <property type="evidence" value="ECO:0007669"/>
    <property type="project" value="TreeGrafter"/>
</dbReference>